<dbReference type="OrthoDB" id="459260at2"/>
<sequence>MAVVTSIPILDQLLETRSDLFGADLVPYRNHNYRVANFCVELAGGVSDEQLEKIGIACAFHDIGVWTHKTLDYLEPSRDFAQKYLSDIGKSEWAPEIEAMVVEHHKIRGAGASAGPLVEPFRKADWIDVSLGLLKFGLPSAFVSEVRTTFPNAGFHKLLMRAAGRQLRTDPLRPMPMMRF</sequence>
<accession>A0A4R7PDS6</accession>
<dbReference type="AlphaFoldDB" id="A0A4R7PDS6"/>
<protein>
    <submittedName>
        <fullName evidence="2">HD domain-containing protein</fullName>
    </submittedName>
</protein>
<keyword evidence="3" id="KW-1185">Reference proteome</keyword>
<reference evidence="2 3" key="1">
    <citation type="submission" date="2019-03" db="EMBL/GenBank/DDBJ databases">
        <title>Genomic Encyclopedia of Type Strains, Phase IV (KMG-IV): sequencing the most valuable type-strain genomes for metagenomic binning, comparative biology and taxonomic classification.</title>
        <authorList>
            <person name="Goeker M."/>
        </authorList>
    </citation>
    <scope>NUCLEOTIDE SEQUENCE [LARGE SCALE GENOMIC DNA]</scope>
    <source>
        <strain evidence="2 3">DSM 26377</strain>
    </source>
</reference>
<evidence type="ECO:0000313" key="3">
    <source>
        <dbReference type="Proteomes" id="UP000295341"/>
    </source>
</evidence>
<dbReference type="EMBL" id="SOBT01000008">
    <property type="protein sequence ID" value="TDU31430.1"/>
    <property type="molecule type" value="Genomic_DNA"/>
</dbReference>
<dbReference type="Gene3D" id="1.10.3210.10">
    <property type="entry name" value="Hypothetical protein af1432"/>
    <property type="match status" value="1"/>
</dbReference>
<organism evidence="2 3">
    <name type="scientific">Panacagrimonas perspica</name>
    <dbReference type="NCBI Taxonomy" id="381431"/>
    <lineage>
        <taxon>Bacteria</taxon>
        <taxon>Pseudomonadati</taxon>
        <taxon>Pseudomonadota</taxon>
        <taxon>Gammaproteobacteria</taxon>
        <taxon>Nevskiales</taxon>
        <taxon>Nevskiaceae</taxon>
        <taxon>Panacagrimonas</taxon>
    </lineage>
</organism>
<dbReference type="InterPro" id="IPR006674">
    <property type="entry name" value="HD_domain"/>
</dbReference>
<dbReference type="InterPro" id="IPR003607">
    <property type="entry name" value="HD/PDEase_dom"/>
</dbReference>
<dbReference type="SUPFAM" id="SSF109604">
    <property type="entry name" value="HD-domain/PDEase-like"/>
    <property type="match status" value="1"/>
</dbReference>
<dbReference type="Proteomes" id="UP000295341">
    <property type="component" value="Unassembled WGS sequence"/>
</dbReference>
<feature type="domain" description="HD" evidence="1">
    <location>
        <begin position="30"/>
        <end position="108"/>
    </location>
</feature>
<evidence type="ECO:0000259" key="1">
    <source>
        <dbReference type="Pfam" id="PF01966"/>
    </source>
</evidence>
<comment type="caution">
    <text evidence="2">The sequence shown here is derived from an EMBL/GenBank/DDBJ whole genome shotgun (WGS) entry which is preliminary data.</text>
</comment>
<evidence type="ECO:0000313" key="2">
    <source>
        <dbReference type="EMBL" id="TDU31430.1"/>
    </source>
</evidence>
<dbReference type="Pfam" id="PF01966">
    <property type="entry name" value="HD"/>
    <property type="match status" value="1"/>
</dbReference>
<gene>
    <name evidence="2" type="ORF">DFR24_0798</name>
</gene>
<dbReference type="CDD" id="cd00077">
    <property type="entry name" value="HDc"/>
    <property type="match status" value="1"/>
</dbReference>
<dbReference type="RefSeq" id="WP_133880010.1">
    <property type="nucleotide sequence ID" value="NZ_MWIN01000039.1"/>
</dbReference>
<name>A0A4R7PDS6_9GAMM</name>
<proteinExistence type="predicted"/>